<dbReference type="Pfam" id="PF11987">
    <property type="entry name" value="IF-2"/>
    <property type="match status" value="1"/>
</dbReference>
<feature type="compositionally biased region" description="Gly residues" evidence="12">
    <location>
        <begin position="401"/>
        <end position="420"/>
    </location>
</feature>
<evidence type="ECO:0000256" key="5">
    <source>
        <dbReference type="ARBA" id="ARBA00022540"/>
    </source>
</evidence>
<feature type="compositionally biased region" description="Low complexity" evidence="12">
    <location>
        <begin position="153"/>
        <end position="204"/>
    </location>
</feature>
<feature type="region of interest" description="G-domain" evidence="9">
    <location>
        <begin position="601"/>
        <end position="749"/>
    </location>
</feature>
<feature type="binding site" evidence="9">
    <location>
        <begin position="653"/>
        <end position="657"/>
    </location>
    <ligand>
        <name>GTP</name>
        <dbReference type="ChEBI" id="CHEBI:37565"/>
    </ligand>
</feature>
<dbReference type="Pfam" id="PF03144">
    <property type="entry name" value="GTP_EFTU_D2"/>
    <property type="match status" value="1"/>
</dbReference>
<feature type="compositionally biased region" description="Basic and acidic residues" evidence="12">
    <location>
        <begin position="84"/>
        <end position="95"/>
    </location>
</feature>
<dbReference type="EMBL" id="CP133659">
    <property type="protein sequence ID" value="WMW64859.1"/>
    <property type="molecule type" value="Genomic_DNA"/>
</dbReference>
<feature type="compositionally biased region" description="Basic and acidic residues" evidence="12">
    <location>
        <begin position="115"/>
        <end position="124"/>
    </location>
</feature>
<dbReference type="RefSeq" id="WP_309540921.1">
    <property type="nucleotide sequence ID" value="NZ_CP133659.1"/>
</dbReference>
<dbReference type="Gene3D" id="2.40.30.10">
    <property type="entry name" value="Translation factors"/>
    <property type="match status" value="2"/>
</dbReference>
<name>A0ABY9R261_9BACT</name>
<dbReference type="PROSITE" id="PS51722">
    <property type="entry name" value="G_TR_2"/>
    <property type="match status" value="1"/>
</dbReference>
<feature type="compositionally biased region" description="Basic and acidic residues" evidence="12">
    <location>
        <begin position="205"/>
        <end position="217"/>
    </location>
</feature>
<feature type="compositionally biased region" description="Gly residues" evidence="12">
    <location>
        <begin position="350"/>
        <end position="378"/>
    </location>
</feature>
<accession>A0ABY9R261</accession>
<keyword evidence="6 9" id="KW-0547">Nucleotide-binding</keyword>
<evidence type="ECO:0000259" key="13">
    <source>
        <dbReference type="PROSITE" id="PS51722"/>
    </source>
</evidence>
<dbReference type="PANTHER" id="PTHR43381">
    <property type="entry name" value="TRANSLATION INITIATION FACTOR IF-2-RELATED"/>
    <property type="match status" value="1"/>
</dbReference>
<feature type="compositionally biased region" description="Basic and acidic residues" evidence="12">
    <location>
        <begin position="467"/>
        <end position="483"/>
    </location>
</feature>
<proteinExistence type="inferred from homology"/>
<dbReference type="Gene3D" id="3.40.50.300">
    <property type="entry name" value="P-loop containing nucleotide triphosphate hydrolases"/>
    <property type="match status" value="1"/>
</dbReference>
<keyword evidence="15" id="KW-1185">Reference proteome</keyword>
<dbReference type="NCBIfam" id="TIGR00487">
    <property type="entry name" value="IF-2"/>
    <property type="match status" value="1"/>
</dbReference>
<dbReference type="InterPro" id="IPR027417">
    <property type="entry name" value="P-loop_NTPase"/>
</dbReference>
<dbReference type="SUPFAM" id="SSF52156">
    <property type="entry name" value="Initiation factor IF2/eIF5b, domain 3"/>
    <property type="match status" value="1"/>
</dbReference>
<evidence type="ECO:0000256" key="4">
    <source>
        <dbReference type="ARBA" id="ARBA00022490"/>
    </source>
</evidence>
<dbReference type="SUPFAM" id="SSF50447">
    <property type="entry name" value="Translation proteins"/>
    <property type="match status" value="2"/>
</dbReference>
<dbReference type="GO" id="GO:0003743">
    <property type="term" value="F:translation initiation factor activity"/>
    <property type="evidence" value="ECO:0007669"/>
    <property type="project" value="UniProtKB-KW"/>
</dbReference>
<feature type="compositionally biased region" description="Gly residues" evidence="12">
    <location>
        <begin position="327"/>
        <end position="342"/>
    </location>
</feature>
<dbReference type="Pfam" id="PF04760">
    <property type="entry name" value="IF2_N"/>
    <property type="match status" value="2"/>
</dbReference>
<feature type="binding site" evidence="9">
    <location>
        <begin position="707"/>
        <end position="710"/>
    </location>
    <ligand>
        <name>GTP</name>
        <dbReference type="ChEBI" id="CHEBI:37565"/>
    </ligand>
</feature>
<evidence type="ECO:0000256" key="3">
    <source>
        <dbReference type="ARBA" id="ARBA00020675"/>
    </source>
</evidence>
<dbReference type="Proteomes" id="UP001180616">
    <property type="component" value="Chromosome"/>
</dbReference>
<keyword evidence="4 9" id="KW-0963">Cytoplasm</keyword>
<dbReference type="SUPFAM" id="SSF52540">
    <property type="entry name" value="P-loop containing nucleoside triphosphate hydrolases"/>
    <property type="match status" value="1"/>
</dbReference>
<evidence type="ECO:0000256" key="7">
    <source>
        <dbReference type="ARBA" id="ARBA00022917"/>
    </source>
</evidence>
<evidence type="ECO:0000256" key="9">
    <source>
        <dbReference type="HAMAP-Rule" id="MF_00100"/>
    </source>
</evidence>
<evidence type="ECO:0000256" key="11">
    <source>
        <dbReference type="RuleBase" id="RU000645"/>
    </source>
</evidence>
<evidence type="ECO:0000313" key="14">
    <source>
        <dbReference type="EMBL" id="WMW64859.1"/>
    </source>
</evidence>
<dbReference type="InterPro" id="IPR000795">
    <property type="entry name" value="T_Tr_GTP-bd_dom"/>
</dbReference>
<dbReference type="PROSITE" id="PS01176">
    <property type="entry name" value="IF2"/>
    <property type="match status" value="1"/>
</dbReference>
<dbReference type="InterPro" id="IPR005225">
    <property type="entry name" value="Small_GTP-bd"/>
</dbReference>
<dbReference type="InterPro" id="IPR009000">
    <property type="entry name" value="Transl_B-barrel_sf"/>
</dbReference>
<organism evidence="14 15">
    <name type="scientific">Nitratidesulfovibrio liaohensis</name>
    <dbReference type="NCBI Taxonomy" id="2604158"/>
    <lineage>
        <taxon>Bacteria</taxon>
        <taxon>Pseudomonadati</taxon>
        <taxon>Thermodesulfobacteriota</taxon>
        <taxon>Desulfovibrionia</taxon>
        <taxon>Desulfovibrionales</taxon>
        <taxon>Desulfovibrionaceae</taxon>
        <taxon>Nitratidesulfovibrio</taxon>
    </lineage>
</organism>
<reference evidence="14" key="1">
    <citation type="submission" date="2023-09" db="EMBL/GenBank/DDBJ databases">
        <authorList>
            <consortium name="CW5 consortium"/>
            <person name="Lu C.-W."/>
        </authorList>
    </citation>
    <scope>NUCLEOTIDE SEQUENCE</scope>
    <source>
        <strain evidence="14">KPS</strain>
    </source>
</reference>
<dbReference type="InterPro" id="IPR044145">
    <property type="entry name" value="IF2_II"/>
</dbReference>
<evidence type="ECO:0000313" key="15">
    <source>
        <dbReference type="Proteomes" id="UP001180616"/>
    </source>
</evidence>
<dbReference type="NCBIfam" id="TIGR00231">
    <property type="entry name" value="small_GTP"/>
    <property type="match status" value="1"/>
</dbReference>
<dbReference type="PANTHER" id="PTHR43381:SF5">
    <property type="entry name" value="TR-TYPE G DOMAIN-CONTAINING PROTEIN"/>
    <property type="match status" value="1"/>
</dbReference>
<keyword evidence="7 9" id="KW-0648">Protein biosynthesis</keyword>
<comment type="subcellular location">
    <subcellularLocation>
        <location evidence="1 9 11">Cytoplasm</location>
    </subcellularLocation>
</comment>
<dbReference type="CDD" id="cd01887">
    <property type="entry name" value="IF2_eIF5B"/>
    <property type="match status" value="1"/>
</dbReference>
<evidence type="ECO:0000256" key="12">
    <source>
        <dbReference type="SAM" id="MobiDB-lite"/>
    </source>
</evidence>
<dbReference type="Gene3D" id="1.10.10.2480">
    <property type="match status" value="1"/>
</dbReference>
<sequence>MTDDKTRVKDLSTELGVSTKDLLHTLRDLDIPAKSVMTTLTADEVSRVRERHQGQTAEAGVDRKVVQPGVIVRRRRRDGEEGEAPVRRRAEEREAASGVADAADAKADAPVPPAADERPARTARAEAPAAPAARPSAPATPAARIIRRHDEPAPVAEAPAEPVQAAPAAPVAAAASAPVESAAPAAADKPAVVQAEAAPAAPAAHEADKTAESKAEKSATPTARIIRPARPDASAMPDATPQPSILPPVAADAAPRGEGAEGDEDDADGSRRRKKKRTPDVPGPQVRVISRPDPSAPAPRPYPREGGQGDRPGYGGDRQGYQPRPGGPGGYGGDRPGYGGDRQGYAPRSGGPGGPGGDRPGGDRPGYGPRPGGPGGDRPGYAPRPGGPGGDRPGYAPRPGGPGGPGGDRPGGYRPGGPGGPGGPRPGGPGGPGYGPRPGGPGAPGAGQPPAGGDEGQSKKKRLKGRRTVDFEAGADRAPRGREDDDFPRGGSRRGKGRKGRDMKAATATQPLKAAKRKIKVEEAIRVADMAHQMGLKSTEIIKVLFGLGVMATINQSLDIETATLVASEFGYEVEKVGFSEDDYLIPKEEDAPETMQHRPPVVTIMGHVDHGKTSLLDAIRKTNVTMGEAGGITQHIGAYHVTTKKGEIVFLDTPGHEAFTAMRARGAQVTDIVVLVVAADDGVMEQTREAVNHSKAAGVPIMVAVNKMDKEGANPERVQRELAEMGLVSEAWGGDTVFSHVSAKTRQGLDELLELLALQAEILELKANPDKPARGHIVEAKLDKGRGPVATVLIQEGTLKQGDTFVCGVFSGRVRAMFNDQGKKVKEAGPAMPVEVQGFEGVPEAGEEFVCVTDEKLARRIAETRAVKQREKELARESKVTLETFLSRRVDDQEALVLNLVVKSDVQGSLEAISEALRKLSTEKVRINIIHGGAGAISESDILLASASDAIIIGFNVRPTAKVKDIAEQENVDIRFYDIIYKLVDEVKSAMEGMLAPVQREVYLGQVEVRQTFGVPKVGTIAGCHVADGKITRNAGVRLLRDGVVVYTGKITSLKRFKDDMKEVMKGYECGVGLENFNDIKIGDIIEAFEMVEEAATL</sequence>
<keyword evidence="8 9" id="KW-0342">GTP-binding</keyword>
<evidence type="ECO:0000256" key="6">
    <source>
        <dbReference type="ARBA" id="ARBA00022741"/>
    </source>
</evidence>
<comment type="function">
    <text evidence="9 10">One of the essential components for the initiation of protein synthesis. Protects formylmethionyl-tRNA from spontaneous hydrolysis and promotes its binding to the 30S ribosomal subunits. Also involved in the hydrolysis of GTP during the formation of the 70S ribosomal complex.</text>
</comment>
<dbReference type="InterPro" id="IPR004161">
    <property type="entry name" value="EFTu-like_2"/>
</dbReference>
<comment type="similarity">
    <text evidence="2 9 10">Belongs to the TRAFAC class translation factor GTPase superfamily. Classic translation factor GTPase family. IF-2 subfamily.</text>
</comment>
<feature type="compositionally biased region" description="Low complexity" evidence="12">
    <location>
        <begin position="125"/>
        <end position="144"/>
    </location>
</feature>
<feature type="compositionally biased region" description="Basic residues" evidence="12">
    <location>
        <begin position="491"/>
        <end position="501"/>
    </location>
</feature>
<feature type="domain" description="Tr-type G" evidence="13">
    <location>
        <begin position="598"/>
        <end position="765"/>
    </location>
</feature>
<dbReference type="Pfam" id="PF00009">
    <property type="entry name" value="GTP_EFTU"/>
    <property type="match status" value="1"/>
</dbReference>
<feature type="binding site" evidence="9">
    <location>
        <begin position="607"/>
        <end position="614"/>
    </location>
    <ligand>
        <name>GTP</name>
        <dbReference type="ChEBI" id="CHEBI:37565"/>
    </ligand>
</feature>
<dbReference type="CDD" id="cd03692">
    <property type="entry name" value="mtIF2_IVc"/>
    <property type="match status" value="1"/>
</dbReference>
<dbReference type="InterPro" id="IPR006847">
    <property type="entry name" value="IF2_N"/>
</dbReference>
<gene>
    <name evidence="9 14" type="primary">infB</name>
    <name evidence="14" type="ORF">KPS_002927</name>
</gene>
<dbReference type="InterPro" id="IPR000178">
    <property type="entry name" value="TF_IF2_bacterial-like"/>
</dbReference>
<protein>
    <recommendedName>
        <fullName evidence="3 9">Translation initiation factor IF-2</fullName>
    </recommendedName>
</protein>
<evidence type="ECO:0000256" key="2">
    <source>
        <dbReference type="ARBA" id="ARBA00007733"/>
    </source>
</evidence>
<dbReference type="InterPro" id="IPR015760">
    <property type="entry name" value="TIF_IF2"/>
</dbReference>
<feature type="region of interest" description="Disordered" evidence="12">
    <location>
        <begin position="70"/>
        <end position="514"/>
    </location>
</feature>
<dbReference type="InterPro" id="IPR036925">
    <property type="entry name" value="TIF_IF2_dom3_sf"/>
</dbReference>
<dbReference type="InterPro" id="IPR023115">
    <property type="entry name" value="TIF_IF2_dom3"/>
</dbReference>
<dbReference type="HAMAP" id="MF_00100_B">
    <property type="entry name" value="IF_2_B"/>
    <property type="match status" value="1"/>
</dbReference>
<dbReference type="CDD" id="cd03702">
    <property type="entry name" value="IF2_mtIF2_II"/>
    <property type="match status" value="1"/>
</dbReference>
<dbReference type="Pfam" id="PF22042">
    <property type="entry name" value="EF-G_D2"/>
    <property type="match status" value="1"/>
</dbReference>
<keyword evidence="5 9" id="KW-0396">Initiation factor</keyword>
<evidence type="ECO:0000256" key="10">
    <source>
        <dbReference type="RuleBase" id="RU000644"/>
    </source>
</evidence>
<feature type="compositionally biased region" description="Gly residues" evidence="12">
    <location>
        <begin position="430"/>
        <end position="445"/>
    </location>
</feature>
<evidence type="ECO:0000256" key="8">
    <source>
        <dbReference type="ARBA" id="ARBA00023134"/>
    </source>
</evidence>
<dbReference type="Gene3D" id="3.40.50.10050">
    <property type="entry name" value="Translation initiation factor IF- 2, domain 3"/>
    <property type="match status" value="1"/>
</dbReference>
<feature type="compositionally biased region" description="Gly residues" evidence="12">
    <location>
        <begin position="309"/>
        <end position="318"/>
    </location>
</feature>
<evidence type="ECO:0000256" key="1">
    <source>
        <dbReference type="ARBA" id="ARBA00004496"/>
    </source>
</evidence>
<dbReference type="InterPro" id="IPR053905">
    <property type="entry name" value="EF-G-like_DII"/>
</dbReference>